<name>A0A2X0I7K7_9ACTN</name>
<dbReference type="Gene3D" id="3.10.450.50">
    <property type="match status" value="1"/>
</dbReference>
<evidence type="ECO:0000256" key="1">
    <source>
        <dbReference type="ARBA" id="ARBA00004651"/>
    </source>
</evidence>
<dbReference type="GO" id="GO:0005886">
    <property type="term" value="C:plasma membrane"/>
    <property type="evidence" value="ECO:0007669"/>
    <property type="project" value="UniProtKB-SubCell"/>
</dbReference>
<dbReference type="EMBL" id="QKYN01000216">
    <property type="protein sequence ID" value="RAG80567.1"/>
    <property type="molecule type" value="Genomic_DNA"/>
</dbReference>
<evidence type="ECO:0000256" key="3">
    <source>
        <dbReference type="ARBA" id="ARBA00022692"/>
    </source>
</evidence>
<dbReference type="Pfam" id="PF12680">
    <property type="entry name" value="SnoaL_2"/>
    <property type="match status" value="1"/>
</dbReference>
<dbReference type="Pfam" id="PF04066">
    <property type="entry name" value="MrpF_PhaF"/>
    <property type="match status" value="1"/>
</dbReference>
<feature type="transmembrane region" description="Helical" evidence="7">
    <location>
        <begin position="31"/>
        <end position="49"/>
    </location>
</feature>
<comment type="caution">
    <text evidence="9">The sequence shown here is derived from an EMBL/GenBank/DDBJ whole genome shotgun (WGS) entry which is preliminary data.</text>
</comment>
<dbReference type="GO" id="GO:0015075">
    <property type="term" value="F:monoatomic ion transmembrane transporter activity"/>
    <property type="evidence" value="ECO:0007669"/>
    <property type="project" value="InterPro"/>
</dbReference>
<evidence type="ECO:0000256" key="2">
    <source>
        <dbReference type="ARBA" id="ARBA00022475"/>
    </source>
</evidence>
<evidence type="ECO:0000256" key="5">
    <source>
        <dbReference type="ARBA" id="ARBA00023136"/>
    </source>
</evidence>
<evidence type="ECO:0000256" key="7">
    <source>
        <dbReference type="SAM" id="Phobius"/>
    </source>
</evidence>
<feature type="transmembrane region" description="Helical" evidence="7">
    <location>
        <begin position="61"/>
        <end position="81"/>
    </location>
</feature>
<feature type="region of interest" description="Disordered" evidence="6">
    <location>
        <begin position="242"/>
        <end position="319"/>
    </location>
</feature>
<dbReference type="InterPro" id="IPR037401">
    <property type="entry name" value="SnoaL-like"/>
</dbReference>
<comment type="subcellular location">
    <subcellularLocation>
        <location evidence="1">Cell membrane</location>
        <topology evidence="1">Multi-pass membrane protein</topology>
    </subcellularLocation>
</comment>
<dbReference type="Proteomes" id="UP000248889">
    <property type="component" value="Unassembled WGS sequence"/>
</dbReference>
<evidence type="ECO:0000259" key="8">
    <source>
        <dbReference type="Pfam" id="PF12680"/>
    </source>
</evidence>
<keyword evidence="10" id="KW-1185">Reference proteome</keyword>
<keyword evidence="4 7" id="KW-1133">Transmembrane helix</keyword>
<keyword evidence="2" id="KW-1003">Cell membrane</keyword>
<gene>
    <name evidence="9" type="ORF">DN069_37405</name>
</gene>
<feature type="domain" description="SnoaL-like" evidence="8">
    <location>
        <begin position="97"/>
        <end position="199"/>
    </location>
</feature>
<dbReference type="OrthoDB" id="674363at2"/>
<dbReference type="AlphaFoldDB" id="A0A2X0I7K7"/>
<reference evidence="9 10" key="1">
    <citation type="submission" date="2018-06" db="EMBL/GenBank/DDBJ databases">
        <title>Streptacidiphilus pinicola sp. nov., isolated from pine grove soil.</title>
        <authorList>
            <person name="Roh S.G."/>
            <person name="Park S."/>
            <person name="Kim M.-K."/>
            <person name="Yun B.-R."/>
            <person name="Park J."/>
            <person name="Kim M.J."/>
            <person name="Kim Y.S."/>
            <person name="Kim S.B."/>
        </authorList>
    </citation>
    <scope>NUCLEOTIDE SEQUENCE [LARGE SCALE GENOMIC DNA]</scope>
    <source>
        <strain evidence="9 10">MMS16-CNU450</strain>
    </source>
</reference>
<proteinExistence type="predicted"/>
<dbReference type="InterPro" id="IPR032710">
    <property type="entry name" value="NTF2-like_dom_sf"/>
</dbReference>
<dbReference type="InterPro" id="IPR007208">
    <property type="entry name" value="MrpF/PhaF-like"/>
</dbReference>
<accession>A0A2X0I7K7</accession>
<evidence type="ECO:0000256" key="4">
    <source>
        <dbReference type="ARBA" id="ARBA00022989"/>
    </source>
</evidence>
<evidence type="ECO:0000313" key="10">
    <source>
        <dbReference type="Proteomes" id="UP000248889"/>
    </source>
</evidence>
<dbReference type="SUPFAM" id="SSF54427">
    <property type="entry name" value="NTF2-like"/>
    <property type="match status" value="1"/>
</dbReference>
<keyword evidence="5 7" id="KW-0472">Membrane</keyword>
<sequence length="319" mass="33203">MNAWTLAAALLIVLGIGPCIAVAGRGDPLQRLVGASLASAVLVRVLLLLAQGFGRSSYVDVALVLAVLAPAGTLAFTRLLGEDARVAMPAQTPAELQAFFQQAVNDGAVDALVALYEPEPAFATRNGDPAVGGAALRAHLTGLLAARPHFDKVTTTMVFETGDMTCSDWSATAMDPQGATFAMAGHGTEVARRQRDGTWLLAIDKPVGYPVTDADADADADASVDVVRRCTDRINAHDWDAVAPSPSSRSARRCATASGGPTPTCTWTWNGSPPTATESPRGATALEPTAQPGCCPRPWAGSPVKPWRRPEGGGARRAR</sequence>
<organism evidence="9 10">
    <name type="scientific">Streptacidiphilus pinicola</name>
    <dbReference type="NCBI Taxonomy" id="2219663"/>
    <lineage>
        <taxon>Bacteria</taxon>
        <taxon>Bacillati</taxon>
        <taxon>Actinomycetota</taxon>
        <taxon>Actinomycetes</taxon>
        <taxon>Kitasatosporales</taxon>
        <taxon>Streptomycetaceae</taxon>
        <taxon>Streptacidiphilus</taxon>
    </lineage>
</organism>
<feature type="compositionally biased region" description="Polar residues" evidence="6">
    <location>
        <begin position="259"/>
        <end position="278"/>
    </location>
</feature>
<protein>
    <recommendedName>
        <fullName evidence="8">SnoaL-like domain-containing protein</fullName>
    </recommendedName>
</protein>
<keyword evidence="3 7" id="KW-0812">Transmembrane</keyword>
<evidence type="ECO:0000313" key="9">
    <source>
        <dbReference type="EMBL" id="RAG80567.1"/>
    </source>
</evidence>
<evidence type="ECO:0000256" key="6">
    <source>
        <dbReference type="SAM" id="MobiDB-lite"/>
    </source>
</evidence>
<feature type="compositionally biased region" description="Low complexity" evidence="6">
    <location>
        <begin position="242"/>
        <end position="258"/>
    </location>
</feature>